<keyword evidence="4" id="KW-0999">Mitochondrion inner membrane</keyword>
<comment type="subcellular location">
    <subcellularLocation>
        <location evidence="3">Endomembrane system</location>
    </subcellularLocation>
    <subcellularLocation>
        <location evidence="1">Membrane</location>
        <topology evidence="1">Single-pass membrane protein</topology>
    </subcellularLocation>
    <subcellularLocation>
        <location evidence="2">Mitochondrion inner membrane</location>
    </subcellularLocation>
</comment>
<protein>
    <submittedName>
        <fullName evidence="10">Unannotated protein</fullName>
    </submittedName>
</protein>
<evidence type="ECO:0000256" key="5">
    <source>
        <dbReference type="ARBA" id="ARBA00022801"/>
    </source>
</evidence>
<keyword evidence="5" id="KW-0378">Hydrolase</keyword>
<dbReference type="EMBL" id="CAEZYW010000110">
    <property type="protein sequence ID" value="CAB4741936.1"/>
    <property type="molecule type" value="Genomic_DNA"/>
</dbReference>
<sequence length="99" mass="11043">MLGFTAVCIAGPSMEPALRSGDWWIVRTFGPIRPGAIVLLRHPTRPDLLVVKRAIREEPGGWWVEGDNAEFSDDSRTFGAVRRDLLIGALVVRYRRGPT</sequence>
<organism evidence="10">
    <name type="scientific">freshwater metagenome</name>
    <dbReference type="NCBI Taxonomy" id="449393"/>
    <lineage>
        <taxon>unclassified sequences</taxon>
        <taxon>metagenomes</taxon>
        <taxon>ecological metagenomes</taxon>
    </lineage>
</organism>
<dbReference type="InterPro" id="IPR036286">
    <property type="entry name" value="LexA/Signal_pep-like_sf"/>
</dbReference>
<dbReference type="Pfam" id="PF00717">
    <property type="entry name" value="Peptidase_S24"/>
    <property type="match status" value="1"/>
</dbReference>
<dbReference type="PANTHER" id="PTHR12383">
    <property type="entry name" value="PROTEASE FAMILY S26 MITOCHONDRIAL INNER MEMBRANE PROTEASE-RELATED"/>
    <property type="match status" value="1"/>
</dbReference>
<evidence type="ECO:0000259" key="9">
    <source>
        <dbReference type="Pfam" id="PF00717"/>
    </source>
</evidence>
<dbReference type="InterPro" id="IPR052064">
    <property type="entry name" value="Mito_IMP1_subunit"/>
</dbReference>
<evidence type="ECO:0000256" key="3">
    <source>
        <dbReference type="ARBA" id="ARBA00004308"/>
    </source>
</evidence>
<dbReference type="InterPro" id="IPR014124">
    <property type="entry name" value="Pept_S26A_Sod_Ni_maturase"/>
</dbReference>
<keyword evidence="6" id="KW-0256">Endoplasmic reticulum</keyword>
<evidence type="ECO:0000256" key="2">
    <source>
        <dbReference type="ARBA" id="ARBA00004273"/>
    </source>
</evidence>
<dbReference type="PROSITE" id="PS00761">
    <property type="entry name" value="SPASE_I_3"/>
    <property type="match status" value="1"/>
</dbReference>
<name>A0A6J6T446_9ZZZZ</name>
<dbReference type="InterPro" id="IPR015927">
    <property type="entry name" value="Peptidase_S24_S26A/B/C"/>
</dbReference>
<evidence type="ECO:0000256" key="4">
    <source>
        <dbReference type="ARBA" id="ARBA00022792"/>
    </source>
</evidence>
<dbReference type="GO" id="GO:0006465">
    <property type="term" value="P:signal peptide processing"/>
    <property type="evidence" value="ECO:0007669"/>
    <property type="project" value="InterPro"/>
</dbReference>
<keyword evidence="7" id="KW-0496">Mitochondrion</keyword>
<dbReference type="Gene3D" id="2.10.109.10">
    <property type="entry name" value="Umud Fragment, subunit A"/>
    <property type="match status" value="1"/>
</dbReference>
<evidence type="ECO:0000256" key="8">
    <source>
        <dbReference type="ARBA" id="ARBA00023136"/>
    </source>
</evidence>
<dbReference type="GO" id="GO:0004252">
    <property type="term" value="F:serine-type endopeptidase activity"/>
    <property type="evidence" value="ECO:0007669"/>
    <property type="project" value="InterPro"/>
</dbReference>
<dbReference type="GO" id="GO:0005789">
    <property type="term" value="C:endoplasmic reticulum membrane"/>
    <property type="evidence" value="ECO:0007669"/>
    <property type="project" value="UniProtKB-SubCell"/>
</dbReference>
<evidence type="ECO:0000256" key="7">
    <source>
        <dbReference type="ARBA" id="ARBA00023128"/>
    </source>
</evidence>
<reference evidence="10" key="1">
    <citation type="submission" date="2020-05" db="EMBL/GenBank/DDBJ databases">
        <authorList>
            <person name="Chiriac C."/>
            <person name="Salcher M."/>
            <person name="Ghai R."/>
            <person name="Kavagutti S V."/>
        </authorList>
    </citation>
    <scope>NUCLEOTIDE SEQUENCE</scope>
</reference>
<dbReference type="InterPro" id="IPR019533">
    <property type="entry name" value="Peptidase_S26"/>
</dbReference>
<keyword evidence="8" id="KW-0472">Membrane</keyword>
<dbReference type="GO" id="GO:0005743">
    <property type="term" value="C:mitochondrial inner membrane"/>
    <property type="evidence" value="ECO:0007669"/>
    <property type="project" value="UniProtKB-SubCell"/>
</dbReference>
<evidence type="ECO:0000256" key="6">
    <source>
        <dbReference type="ARBA" id="ARBA00022824"/>
    </source>
</evidence>
<gene>
    <name evidence="10" type="ORF">UFOPK2786_00825</name>
</gene>
<dbReference type="CDD" id="cd06530">
    <property type="entry name" value="S26_SPase_I"/>
    <property type="match status" value="1"/>
</dbReference>
<dbReference type="NCBIfam" id="TIGR02754">
    <property type="entry name" value="sod_Ni_protease"/>
    <property type="match status" value="1"/>
</dbReference>
<feature type="domain" description="Peptidase S24/S26A/S26B/S26C" evidence="9">
    <location>
        <begin position="6"/>
        <end position="74"/>
    </location>
</feature>
<accession>A0A6J6T446</accession>
<dbReference type="PANTHER" id="PTHR12383:SF16">
    <property type="entry name" value="MITOCHONDRIAL INNER MEMBRANE PROTEASE SUBUNIT 1"/>
    <property type="match status" value="1"/>
</dbReference>
<dbReference type="AlphaFoldDB" id="A0A6J6T446"/>
<evidence type="ECO:0000313" key="10">
    <source>
        <dbReference type="EMBL" id="CAB4741936.1"/>
    </source>
</evidence>
<proteinExistence type="predicted"/>
<dbReference type="InterPro" id="IPR019758">
    <property type="entry name" value="Pept_S26A_signal_pept_1_CS"/>
</dbReference>
<evidence type="ECO:0000256" key="1">
    <source>
        <dbReference type="ARBA" id="ARBA00004167"/>
    </source>
</evidence>
<dbReference type="SUPFAM" id="SSF51306">
    <property type="entry name" value="LexA/Signal peptidase"/>
    <property type="match status" value="1"/>
</dbReference>